<keyword evidence="2" id="KW-1185">Reference proteome</keyword>
<protein>
    <submittedName>
        <fullName evidence="1">Uncharacterized protein</fullName>
    </submittedName>
</protein>
<comment type="caution">
    <text evidence="1">The sequence shown here is derived from an EMBL/GenBank/DDBJ whole genome shotgun (WGS) entry which is preliminary data.</text>
</comment>
<evidence type="ECO:0000313" key="1">
    <source>
        <dbReference type="EMBL" id="ERT68069.1"/>
    </source>
</evidence>
<dbReference type="Proteomes" id="UP000017081">
    <property type="component" value="Unassembled WGS sequence"/>
</dbReference>
<dbReference type="STRING" id="1319815.HMPREF0202_02005"/>
<dbReference type="AlphaFoldDB" id="U7VA99"/>
<evidence type="ECO:0000313" key="2">
    <source>
        <dbReference type="Proteomes" id="UP000017081"/>
    </source>
</evidence>
<gene>
    <name evidence="1" type="ORF">HMPREF0202_02005</name>
</gene>
<organism evidence="1 2">
    <name type="scientific">Cetobacterium somerae ATCC BAA-474</name>
    <dbReference type="NCBI Taxonomy" id="1319815"/>
    <lineage>
        <taxon>Bacteria</taxon>
        <taxon>Fusobacteriati</taxon>
        <taxon>Fusobacteriota</taxon>
        <taxon>Fusobacteriia</taxon>
        <taxon>Fusobacteriales</taxon>
        <taxon>Fusobacteriaceae</taxon>
        <taxon>Cetobacterium</taxon>
    </lineage>
</organism>
<name>U7VA99_9FUSO</name>
<proteinExistence type="predicted"/>
<accession>U7VA99</accession>
<dbReference type="EMBL" id="AXZF01000083">
    <property type="protein sequence ID" value="ERT68069.1"/>
    <property type="molecule type" value="Genomic_DNA"/>
</dbReference>
<reference evidence="1 2" key="1">
    <citation type="submission" date="2013-08" db="EMBL/GenBank/DDBJ databases">
        <authorList>
            <person name="Weinstock G."/>
            <person name="Sodergren E."/>
            <person name="Wylie T."/>
            <person name="Fulton L."/>
            <person name="Fulton R."/>
            <person name="Fronick C."/>
            <person name="O'Laughlin M."/>
            <person name="Godfrey J."/>
            <person name="Miner T."/>
            <person name="Herter B."/>
            <person name="Appelbaum E."/>
            <person name="Cordes M."/>
            <person name="Lek S."/>
            <person name="Wollam A."/>
            <person name="Pepin K.H."/>
            <person name="Palsikar V.B."/>
            <person name="Mitreva M."/>
            <person name="Wilson R.K."/>
        </authorList>
    </citation>
    <scope>NUCLEOTIDE SEQUENCE [LARGE SCALE GENOMIC DNA]</scope>
    <source>
        <strain evidence="1 2">ATCC BAA-474</strain>
    </source>
</reference>
<dbReference type="eggNOG" id="COG1452">
    <property type="taxonomic scope" value="Bacteria"/>
</dbReference>
<dbReference type="PATRIC" id="fig|1319815.3.peg.1932"/>
<dbReference type="HOGENOM" id="CLU_271786_0_0_0"/>
<sequence>MGGPMKSKIYLILALMVVAITSLKAQTEKIDDLQNEVEIDLNSDTMTSTDGVNVRYGSLKLKAFEVKVDREKNRAYIPGEFYLEADEPTGKLRMDSLNGEFDTEGKTGSFGKSFGYLEVGQVTGAEKPNDRIYFGGNKTEYLNGKTYLRDAWFTTDPKILENRNPEEVGYHLQSDTIVIEPDKQVTFRNTNLFIGDTDVIPFSLPWYRFNIRQGSEVPLFPSWGNDDDYGWFITSGVLWGDKDSKFKGGIAPKFGDRIGLLIGRMENWYDFGTYGKGQLNINDWLIDKKADGNDVERNFNRWDFNYNHNYSGEYGFFNLNYKNATYNMIPTLDDAIDKYFYGPGNQGRPGNTWKYVDGIPDRGGSLGFYTLNTELTNLGEDKDISIKADVNLVSDKKVYGVIVADQLDDMDYGSSSDYDLTSDVSIKKENDRYSVGAYYNYLYDMDPGSTKQDLQSRAENFGFNFNDKVNKINISYDDKTGNKFRELNSWERDPNFSKLDNQGFYGIKFDYTPWTVEQYSIYDSKDLKTSLGEYHLYKDVFYKVGYDYTEFEHKLNLQNDPFRKTALFDGTTKTNNYRDLQYNRYENIIYNKTSENRAYVDFMYDSLKLTIAGGNTKEEIWDREGIYHYGDINNPWDRSAYRIYVNNSNFYEVGLSDEKLSLSRLGNLEVYGNVRFDQYDKGYDNLADKEISTDDSSTRYRAGFTHNVTIFDNSENKERKTDLSLLNRLTYMFQEYSYNSDSKITKDVRMAQKDNIQQVTDTVTFDLGNTETVYKVDYKEIKRASNDNKKGEILNQNLDFLIDDKNSFGLEYGSDKRFTDYNKKDENHNDLTFENYGANYRYANNYFYYKNRRIDSSIWEIENVNNAEEKIREDVYGYTYDFGKNKLNLEYIQGKDERDELGAKVINTKNKTYSVSYLVGGDVEHLYRASYEDYKNAGEWNPTLSRYNSDIVYLAYTYKDKRFTDAELVSYASSEYNKTPDQLSQVEIDRIRQVLEDRENSRARTFNLNRIIDDRTYFGDYKRGFHASLMMQRNDKRYEMTGDYLKSLEELEGRLFYSYNRIGLGYIYNQKSNYTNYGVSDEKKLDWRDSEREHEFSLNAKVGKPSEGWRTKAYVKFYDQLGGQGDNGRSTFDGFGVEIGKEFGYYEWAVAYERDYSYRTKDYEWSMAIQFKLLTFPTSNIFGLGATTDQNKKTTPDTYLFNGIKIDDLED</sequence>